<keyword evidence="6 8" id="KW-0067">ATP-binding</keyword>
<evidence type="ECO:0000313" key="10">
    <source>
        <dbReference type="Proteomes" id="UP000615755"/>
    </source>
</evidence>
<evidence type="ECO:0000256" key="1">
    <source>
        <dbReference type="ARBA" id="ARBA00009747"/>
    </source>
</evidence>
<dbReference type="Proteomes" id="UP000615755">
    <property type="component" value="Unassembled WGS sequence"/>
</dbReference>
<comment type="caution">
    <text evidence="9">The sequence shown here is derived from an EMBL/GenBank/DDBJ whole genome shotgun (WGS) entry which is preliminary data.</text>
</comment>
<dbReference type="PANTHER" id="PTHR32057:SF14">
    <property type="entry name" value="PROTEIN ADENYLYLTRANSFERASE SELO, MITOCHONDRIAL"/>
    <property type="match status" value="1"/>
</dbReference>
<reference evidence="9 10" key="1">
    <citation type="submission" date="2015-03" db="EMBL/GenBank/DDBJ databases">
        <title>Genome sequence of Pseudoalteromonas aurantia.</title>
        <authorList>
            <person name="Xie B.-B."/>
            <person name="Rong J.-C."/>
            <person name="Qin Q.-L."/>
            <person name="Zhang Y.-Z."/>
        </authorList>
    </citation>
    <scope>NUCLEOTIDE SEQUENCE [LARGE SCALE GENOMIC DNA]</scope>
    <source>
        <strain evidence="9 10">208</strain>
    </source>
</reference>
<evidence type="ECO:0000313" key="9">
    <source>
        <dbReference type="EMBL" id="MBE0366559.1"/>
    </source>
</evidence>
<comment type="catalytic activity">
    <reaction evidence="8">
        <text>L-threonyl-[protein] + ATP = 3-O-(5'-adenylyl)-L-threonyl-[protein] + diphosphate</text>
        <dbReference type="Rhea" id="RHEA:54292"/>
        <dbReference type="Rhea" id="RHEA-COMP:11060"/>
        <dbReference type="Rhea" id="RHEA-COMP:13847"/>
        <dbReference type="ChEBI" id="CHEBI:30013"/>
        <dbReference type="ChEBI" id="CHEBI:30616"/>
        <dbReference type="ChEBI" id="CHEBI:33019"/>
        <dbReference type="ChEBI" id="CHEBI:138113"/>
        <dbReference type="EC" id="2.7.7.108"/>
    </reaction>
</comment>
<feature type="binding site" evidence="8">
    <location>
        <position position="81"/>
    </location>
    <ligand>
        <name>ATP</name>
        <dbReference type="ChEBI" id="CHEBI:30616"/>
    </ligand>
</feature>
<organism evidence="9 10">
    <name type="scientific">Pseudoalteromonas aurantia 208</name>
    <dbReference type="NCBI Taxonomy" id="1314867"/>
    <lineage>
        <taxon>Bacteria</taxon>
        <taxon>Pseudomonadati</taxon>
        <taxon>Pseudomonadota</taxon>
        <taxon>Gammaproteobacteria</taxon>
        <taxon>Alteromonadales</taxon>
        <taxon>Pseudoalteromonadaceae</taxon>
        <taxon>Pseudoalteromonas</taxon>
    </lineage>
</organism>
<evidence type="ECO:0000256" key="3">
    <source>
        <dbReference type="ARBA" id="ARBA00022695"/>
    </source>
</evidence>
<protein>
    <recommendedName>
        <fullName evidence="8">Protein nucleotidyltransferase YdiU</fullName>
        <ecNumber evidence="8">2.7.7.-</ecNumber>
    </recommendedName>
    <alternativeName>
        <fullName evidence="8">Protein adenylyltransferase YdiU</fullName>
        <ecNumber evidence="8">2.7.7.108</ecNumber>
    </alternativeName>
    <alternativeName>
        <fullName evidence="8">Protein uridylyltransferase YdiU</fullName>
        <ecNumber evidence="8">2.7.7.-</ecNumber>
    </alternativeName>
</protein>
<dbReference type="EC" id="2.7.7.108" evidence="8"/>
<keyword evidence="10" id="KW-1185">Reference proteome</keyword>
<name>A0ABR9E8B5_9GAMM</name>
<dbReference type="HAMAP" id="MF_00692">
    <property type="entry name" value="SelO"/>
    <property type="match status" value="1"/>
</dbReference>
<comment type="catalytic activity">
    <reaction evidence="8">
        <text>L-histidyl-[protein] + UTP = N(tele)-(5'-uridylyl)-L-histidyl-[protein] + diphosphate</text>
        <dbReference type="Rhea" id="RHEA:83891"/>
        <dbReference type="Rhea" id="RHEA-COMP:9745"/>
        <dbReference type="Rhea" id="RHEA-COMP:20239"/>
        <dbReference type="ChEBI" id="CHEBI:29979"/>
        <dbReference type="ChEBI" id="CHEBI:33019"/>
        <dbReference type="ChEBI" id="CHEBI:46398"/>
        <dbReference type="ChEBI" id="CHEBI:233474"/>
    </reaction>
</comment>
<feature type="binding site" evidence="8">
    <location>
        <position position="104"/>
    </location>
    <ligand>
        <name>ATP</name>
        <dbReference type="ChEBI" id="CHEBI:30616"/>
    </ligand>
</feature>
<comment type="cofactor">
    <cofactor evidence="8">
        <name>Mg(2+)</name>
        <dbReference type="ChEBI" id="CHEBI:18420"/>
    </cofactor>
    <cofactor evidence="8">
        <name>Mn(2+)</name>
        <dbReference type="ChEBI" id="CHEBI:29035"/>
    </cofactor>
</comment>
<gene>
    <name evidence="8" type="primary">ydiU</name>
    <name evidence="8" type="synonym">selO</name>
    <name evidence="9" type="ORF">PAUR_a3587</name>
</gene>
<evidence type="ECO:0000256" key="4">
    <source>
        <dbReference type="ARBA" id="ARBA00022723"/>
    </source>
</evidence>
<keyword evidence="2 8" id="KW-0808">Transferase</keyword>
<comment type="similarity">
    <text evidence="1 8">Belongs to the SELO family.</text>
</comment>
<feature type="binding site" evidence="8">
    <location>
        <position position="116"/>
    </location>
    <ligand>
        <name>ATP</name>
        <dbReference type="ChEBI" id="CHEBI:30616"/>
    </ligand>
</feature>
<evidence type="ECO:0000256" key="5">
    <source>
        <dbReference type="ARBA" id="ARBA00022741"/>
    </source>
</evidence>
<feature type="binding site" evidence="8">
    <location>
        <position position="254"/>
    </location>
    <ligand>
        <name>ATP</name>
        <dbReference type="ChEBI" id="CHEBI:30616"/>
    </ligand>
</feature>
<evidence type="ECO:0000256" key="6">
    <source>
        <dbReference type="ARBA" id="ARBA00022840"/>
    </source>
</evidence>
<evidence type="ECO:0000256" key="2">
    <source>
        <dbReference type="ARBA" id="ARBA00022679"/>
    </source>
</evidence>
<keyword evidence="4 8" id="KW-0479">Metal-binding</keyword>
<feature type="binding site" evidence="8">
    <location>
        <position position="174"/>
    </location>
    <ligand>
        <name>ATP</name>
        <dbReference type="ChEBI" id="CHEBI:30616"/>
    </ligand>
</feature>
<keyword evidence="5 8" id="KW-0547">Nucleotide-binding</keyword>
<dbReference type="EMBL" id="AQGV01000009">
    <property type="protein sequence ID" value="MBE0366559.1"/>
    <property type="molecule type" value="Genomic_DNA"/>
</dbReference>
<dbReference type="Pfam" id="PF02696">
    <property type="entry name" value="SelO"/>
    <property type="match status" value="1"/>
</dbReference>
<dbReference type="PANTHER" id="PTHR32057">
    <property type="entry name" value="PROTEIN ADENYLYLTRANSFERASE SELO, MITOCHONDRIAL"/>
    <property type="match status" value="1"/>
</dbReference>
<proteinExistence type="inferred from homology"/>
<evidence type="ECO:0000256" key="8">
    <source>
        <dbReference type="HAMAP-Rule" id="MF_00692"/>
    </source>
</evidence>
<comment type="catalytic activity">
    <reaction evidence="8">
        <text>L-tyrosyl-[protein] + UTP = O-(5'-uridylyl)-L-tyrosyl-[protein] + diphosphate</text>
        <dbReference type="Rhea" id="RHEA:83887"/>
        <dbReference type="Rhea" id="RHEA-COMP:10136"/>
        <dbReference type="Rhea" id="RHEA-COMP:20238"/>
        <dbReference type="ChEBI" id="CHEBI:33019"/>
        <dbReference type="ChEBI" id="CHEBI:46398"/>
        <dbReference type="ChEBI" id="CHEBI:46858"/>
        <dbReference type="ChEBI" id="CHEBI:90602"/>
    </reaction>
</comment>
<keyword evidence="8" id="KW-0464">Manganese</keyword>
<dbReference type="InterPro" id="IPR003846">
    <property type="entry name" value="SelO"/>
</dbReference>
<dbReference type="RefSeq" id="WP_192506082.1">
    <property type="nucleotide sequence ID" value="NZ_AQGV01000009.1"/>
</dbReference>
<keyword evidence="3 8" id="KW-0548">Nucleotidyltransferase</keyword>
<sequence>MELIQRYNNISDDFLVASKPATVRSAELLLWNEVLVNTLNIPVAKSDAKAILTGSVQNVCSPSTALAYSGHQFGHFNPTLGDGRAHLLGAFTDSNGQLFDIQLKGSGRTPFSRGGDGLCALGPAVREYVMSQAMAALNVPTTHCLAVISTGQSVIRNEVVPGAIVSRIASSHIRVGSFQYLAVHNDTNGLRNLMDDAIARHYPHIVSCGNTRVIEFLKAVCSAQIKLVIHWLRVGFIHGVMNTDNTLVSGETIDYGPCAMMERFDFNQVFSSIDKQGRYAFGNQPNMANWNCARLAESLMPLIDSDEESALQMLSAAIAEFSAEFNEAYQDMWASKLGILVWQDSDNELLSELLSEMNSKQLDYTNTFAALTNAMEVKSDALFLVPSELDSWIVKWQLRVSEYERSDVLQRMKITNPSVIPRNQLIEKVIAEFNELGHSPLLTKWLPILNSPYNYKSVPDQFVNTANSDTSYQTFCGT</sequence>
<comment type="function">
    <text evidence="8">Nucleotidyltransferase involved in the post-translational modification of proteins. It can catalyze the addition of adenosine monophosphate (AMP) or uridine monophosphate (UMP) to a protein, resulting in modifications known as AMPylation and UMPylation.</text>
</comment>
<comment type="catalytic activity">
    <reaction evidence="8">
        <text>L-tyrosyl-[protein] + ATP = O-(5'-adenylyl)-L-tyrosyl-[protein] + diphosphate</text>
        <dbReference type="Rhea" id="RHEA:54288"/>
        <dbReference type="Rhea" id="RHEA-COMP:10136"/>
        <dbReference type="Rhea" id="RHEA-COMP:13846"/>
        <dbReference type="ChEBI" id="CHEBI:30616"/>
        <dbReference type="ChEBI" id="CHEBI:33019"/>
        <dbReference type="ChEBI" id="CHEBI:46858"/>
        <dbReference type="ChEBI" id="CHEBI:83624"/>
        <dbReference type="EC" id="2.7.7.108"/>
    </reaction>
</comment>
<feature type="binding site" evidence="8">
    <location>
        <position position="84"/>
    </location>
    <ligand>
        <name>ATP</name>
        <dbReference type="ChEBI" id="CHEBI:30616"/>
    </ligand>
</feature>
<feature type="binding site" evidence="8">
    <location>
        <position position="254"/>
    </location>
    <ligand>
        <name>Mg(2+)</name>
        <dbReference type="ChEBI" id="CHEBI:18420"/>
    </ligand>
</feature>
<keyword evidence="7 8" id="KW-0460">Magnesium</keyword>
<feature type="binding site" evidence="8">
    <location>
        <position position="167"/>
    </location>
    <ligand>
        <name>ATP</name>
        <dbReference type="ChEBI" id="CHEBI:30616"/>
    </ligand>
</feature>
<feature type="active site" description="Proton acceptor" evidence="8">
    <location>
        <position position="244"/>
    </location>
</feature>
<comment type="catalytic activity">
    <reaction evidence="8">
        <text>L-seryl-[protein] + UTP = O-(5'-uridylyl)-L-seryl-[protein] + diphosphate</text>
        <dbReference type="Rhea" id="RHEA:64604"/>
        <dbReference type="Rhea" id="RHEA-COMP:9863"/>
        <dbReference type="Rhea" id="RHEA-COMP:16635"/>
        <dbReference type="ChEBI" id="CHEBI:29999"/>
        <dbReference type="ChEBI" id="CHEBI:33019"/>
        <dbReference type="ChEBI" id="CHEBI:46398"/>
        <dbReference type="ChEBI" id="CHEBI:156051"/>
    </reaction>
</comment>
<evidence type="ECO:0000256" key="7">
    <source>
        <dbReference type="ARBA" id="ARBA00022842"/>
    </source>
</evidence>
<accession>A0ABR9E8B5</accession>
<feature type="binding site" evidence="8">
    <location>
        <position position="83"/>
    </location>
    <ligand>
        <name>ATP</name>
        <dbReference type="ChEBI" id="CHEBI:30616"/>
    </ligand>
</feature>
<dbReference type="EC" id="2.7.7.-" evidence="8"/>
<dbReference type="NCBIfam" id="NF000658">
    <property type="entry name" value="PRK00029.1"/>
    <property type="match status" value="1"/>
</dbReference>
<comment type="catalytic activity">
    <reaction evidence="8">
        <text>L-seryl-[protein] + ATP = 3-O-(5'-adenylyl)-L-seryl-[protein] + diphosphate</text>
        <dbReference type="Rhea" id="RHEA:58120"/>
        <dbReference type="Rhea" id="RHEA-COMP:9863"/>
        <dbReference type="Rhea" id="RHEA-COMP:15073"/>
        <dbReference type="ChEBI" id="CHEBI:29999"/>
        <dbReference type="ChEBI" id="CHEBI:30616"/>
        <dbReference type="ChEBI" id="CHEBI:33019"/>
        <dbReference type="ChEBI" id="CHEBI:142516"/>
        <dbReference type="EC" id="2.7.7.108"/>
    </reaction>
</comment>
<feature type="binding site" evidence="8">
    <location>
        <position position="245"/>
    </location>
    <ligand>
        <name>Mg(2+)</name>
        <dbReference type="ChEBI" id="CHEBI:18420"/>
    </ligand>
</feature>
<feature type="binding site" evidence="8">
    <location>
        <position position="117"/>
    </location>
    <ligand>
        <name>ATP</name>
        <dbReference type="ChEBI" id="CHEBI:30616"/>
    </ligand>
</feature>